<evidence type="ECO:0000256" key="1">
    <source>
        <dbReference type="SAM" id="MobiDB-lite"/>
    </source>
</evidence>
<sequence>MQQDRQRGQSPDEPAEGSNDIPPPERGSPEDGSDHQSGEAEEKIEKGEVDDANPLAPPVNTQAGS</sequence>
<gene>
    <name evidence="2" type="ORF">MU848_14170</name>
</gene>
<dbReference type="Proteomes" id="UP001203512">
    <property type="component" value="Unassembled WGS sequence"/>
</dbReference>
<dbReference type="RefSeq" id="WP_247233579.1">
    <property type="nucleotide sequence ID" value="NZ_JALKHS010000011.1"/>
</dbReference>
<evidence type="ECO:0000313" key="3">
    <source>
        <dbReference type="Proteomes" id="UP001203512"/>
    </source>
</evidence>
<protein>
    <submittedName>
        <fullName evidence="2">Uncharacterized protein</fullName>
    </submittedName>
</protein>
<dbReference type="EMBL" id="JALKHS010000011">
    <property type="protein sequence ID" value="MCK0532731.1"/>
    <property type="molecule type" value="Genomic_DNA"/>
</dbReference>
<feature type="compositionally biased region" description="Basic and acidic residues" evidence="1">
    <location>
        <begin position="27"/>
        <end position="49"/>
    </location>
</feature>
<evidence type="ECO:0000313" key="2">
    <source>
        <dbReference type="EMBL" id="MCK0532731.1"/>
    </source>
</evidence>
<keyword evidence="3" id="KW-1185">Reference proteome</keyword>
<proteinExistence type="predicted"/>
<feature type="region of interest" description="Disordered" evidence="1">
    <location>
        <begin position="1"/>
        <end position="65"/>
    </location>
</feature>
<reference evidence="2 3" key="1">
    <citation type="submission" date="2022-04" db="EMBL/GenBank/DDBJ databases">
        <authorList>
            <person name="Huq M.A."/>
        </authorList>
    </citation>
    <scope>NUCLEOTIDE SEQUENCE [LARGE SCALE GENOMIC DNA]</scope>
    <source>
        <strain evidence="2 3">MAH-33</strain>
    </source>
</reference>
<organism evidence="2 3">
    <name type="scientific">Sphingobium agri</name>
    <dbReference type="NCBI Taxonomy" id="2933566"/>
    <lineage>
        <taxon>Bacteria</taxon>
        <taxon>Pseudomonadati</taxon>
        <taxon>Pseudomonadota</taxon>
        <taxon>Alphaproteobacteria</taxon>
        <taxon>Sphingomonadales</taxon>
        <taxon>Sphingomonadaceae</taxon>
        <taxon>Sphingobium</taxon>
    </lineage>
</organism>
<accession>A0ABT0E033</accession>
<comment type="caution">
    <text evidence="2">The sequence shown here is derived from an EMBL/GenBank/DDBJ whole genome shotgun (WGS) entry which is preliminary data.</text>
</comment>
<name>A0ABT0E033_9SPHN</name>